<reference evidence="2 3" key="1">
    <citation type="submission" date="2018-05" db="EMBL/GenBank/DDBJ databases">
        <title>Draft Genome Sequences for a Diverse set of 7 Haemophilus Species.</title>
        <authorList>
            <person name="Nichols M."/>
            <person name="Topaz N."/>
            <person name="Wang X."/>
            <person name="Wang X."/>
            <person name="Boxrud D."/>
        </authorList>
    </citation>
    <scope>NUCLEOTIDE SEQUENCE [LARGE SCALE GENOMIC DNA]</scope>
    <source>
        <strain evidence="2 3">C2010039593</strain>
    </source>
</reference>
<dbReference type="InterPro" id="IPR051534">
    <property type="entry name" value="CBASS_pafABC_assoc_protein"/>
</dbReference>
<name>A0A369ZDC5_HAEPH</name>
<proteinExistence type="predicted"/>
<feature type="domain" description="WYL" evidence="1">
    <location>
        <begin position="122"/>
        <end position="182"/>
    </location>
</feature>
<gene>
    <name evidence="2" type="ORF">DPV98_06340</name>
</gene>
<dbReference type="PANTHER" id="PTHR34580:SF1">
    <property type="entry name" value="PROTEIN PAFC"/>
    <property type="match status" value="1"/>
</dbReference>
<dbReference type="Proteomes" id="UP000253999">
    <property type="component" value="Unassembled WGS sequence"/>
</dbReference>
<dbReference type="Pfam" id="PF13280">
    <property type="entry name" value="WYL"/>
    <property type="match status" value="1"/>
</dbReference>
<dbReference type="PROSITE" id="PS52050">
    <property type="entry name" value="WYL"/>
    <property type="match status" value="1"/>
</dbReference>
<organism evidence="2 3">
    <name type="scientific">Haemophilus parahaemolyticus</name>
    <dbReference type="NCBI Taxonomy" id="735"/>
    <lineage>
        <taxon>Bacteria</taxon>
        <taxon>Pseudomonadati</taxon>
        <taxon>Pseudomonadota</taxon>
        <taxon>Gammaproteobacteria</taxon>
        <taxon>Pasteurellales</taxon>
        <taxon>Pasteurellaceae</taxon>
        <taxon>Haemophilus</taxon>
    </lineage>
</organism>
<comment type="caution">
    <text evidence="2">The sequence shown here is derived from an EMBL/GenBank/DDBJ whole genome shotgun (WGS) entry which is preliminary data.</text>
</comment>
<sequence>MKRSQQLAQRLSQILARLNQGERLDITLLADEFGLSIRTLQRDINERLNFLEWEEKGGRFYKINQQKSGFLTEEDINRFALFASIADLFPKIDREFYQEKLTQSVQVKGFQYEDISGKEKEFDALNNAIKENLNISFKYTKNSTQETKYYQISPYSLLNKNGIWYLIGTENNKQKTFCFTQIHDLLVLKERFAPNENLQNEIRQSDSLYHGNQLAEIIIKVESTVSHYFLRRNLLPNQKLVHKLDDGGLLLSCENVNEQEIVPLVQYWIPYLTVISPAEIQIKVEDNLKNYLFNQSKN</sequence>
<dbReference type="PANTHER" id="PTHR34580">
    <property type="match status" value="1"/>
</dbReference>
<evidence type="ECO:0000313" key="3">
    <source>
        <dbReference type="Proteomes" id="UP000253999"/>
    </source>
</evidence>
<dbReference type="RefSeq" id="WP_111313097.1">
    <property type="nucleotide sequence ID" value="NZ_QEQD01000006.1"/>
</dbReference>
<accession>A0A369ZDC5</accession>
<dbReference type="AlphaFoldDB" id="A0A369ZDC5"/>
<evidence type="ECO:0000313" key="2">
    <source>
        <dbReference type="EMBL" id="RDF03853.1"/>
    </source>
</evidence>
<dbReference type="EMBL" id="QEQD01000006">
    <property type="protein sequence ID" value="RDF03853.1"/>
    <property type="molecule type" value="Genomic_DNA"/>
</dbReference>
<dbReference type="InterPro" id="IPR026881">
    <property type="entry name" value="WYL_dom"/>
</dbReference>
<protein>
    <submittedName>
        <fullName evidence="2">WYL domain-containing protein</fullName>
    </submittedName>
</protein>
<evidence type="ECO:0000259" key="1">
    <source>
        <dbReference type="Pfam" id="PF13280"/>
    </source>
</evidence>